<dbReference type="GO" id="GO:0016020">
    <property type="term" value="C:membrane"/>
    <property type="evidence" value="ECO:0007669"/>
    <property type="project" value="InterPro"/>
</dbReference>
<comment type="caution">
    <text evidence="3">The sequence shown here is derived from an EMBL/GenBank/DDBJ whole genome shotgun (WGS) entry which is preliminary data.</text>
</comment>
<evidence type="ECO:0000256" key="2">
    <source>
        <dbReference type="ARBA" id="ARBA00022448"/>
    </source>
</evidence>
<dbReference type="Proteomes" id="UP001204144">
    <property type="component" value="Unassembled WGS sequence"/>
</dbReference>
<evidence type="ECO:0000313" key="3">
    <source>
        <dbReference type="EMBL" id="MCP9761521.1"/>
    </source>
</evidence>
<sequence>MNKILINIACMVVLFSCKTETKTDEVAQKPVDNAIVFTTEQVKNLKVEIGGMEEKIMDINIEANGLVDVPPDQMFSVNYPLSGVVSNINHNLLPGKFFKKGELLAQITSMELLQIQEDFLNESTKSELLIQDFERQKALILDDATSKRKLQETENALKLNRIKIKGLTEKLKVLGINPNTLSSSNISAKHALYASQSGYVKGVNITNGKSFLSNETLLELISMEHMHVELKVFGDDMQLVKVGQEVDFKSTEGKEVLGKVYLIDKTVDAEQKSLNLHVHIENEAFEQSLRPGQYISGKINVKNSKVMALPESAILANSDGSFIFRMNEGKNQVKFEKIEVKTGRIAHGFIEILEPNDISGKIVTRGVNFVENGASEE</sequence>
<dbReference type="Gene3D" id="2.40.420.20">
    <property type="match status" value="1"/>
</dbReference>
<comment type="similarity">
    <text evidence="1">Belongs to the membrane fusion protein (MFP) (TC 8.A.1) family.</text>
</comment>
<dbReference type="Gene3D" id="1.10.287.470">
    <property type="entry name" value="Helix hairpin bin"/>
    <property type="match status" value="1"/>
</dbReference>
<keyword evidence="2" id="KW-0813">Transport</keyword>
<evidence type="ECO:0000313" key="4">
    <source>
        <dbReference type="Proteomes" id="UP001204144"/>
    </source>
</evidence>
<dbReference type="Gene3D" id="2.40.30.170">
    <property type="match status" value="1"/>
</dbReference>
<dbReference type="AlphaFoldDB" id="A0AAE3GZZ3"/>
<name>A0AAE3GZZ3_9BACT</name>
<dbReference type="PANTHER" id="PTHR30097:SF4">
    <property type="entry name" value="SLR6042 PROTEIN"/>
    <property type="match status" value="1"/>
</dbReference>
<dbReference type="Gene3D" id="2.40.50.100">
    <property type="match status" value="1"/>
</dbReference>
<gene>
    <name evidence="3" type="ORF">EGI31_01050</name>
</gene>
<dbReference type="PANTHER" id="PTHR30097">
    <property type="entry name" value="CATION EFFLUX SYSTEM PROTEIN CUSB"/>
    <property type="match status" value="1"/>
</dbReference>
<organism evidence="3 4">
    <name type="scientific">Lacihabitans soyangensis</name>
    <dbReference type="NCBI Taxonomy" id="869394"/>
    <lineage>
        <taxon>Bacteria</taxon>
        <taxon>Pseudomonadati</taxon>
        <taxon>Bacteroidota</taxon>
        <taxon>Cytophagia</taxon>
        <taxon>Cytophagales</taxon>
        <taxon>Leadbetterellaceae</taxon>
        <taxon>Lacihabitans</taxon>
    </lineage>
</organism>
<dbReference type="InterPro" id="IPR006143">
    <property type="entry name" value="RND_pump_MFP"/>
</dbReference>
<dbReference type="SUPFAM" id="SSF111369">
    <property type="entry name" value="HlyD-like secretion proteins"/>
    <property type="match status" value="1"/>
</dbReference>
<keyword evidence="4" id="KW-1185">Reference proteome</keyword>
<dbReference type="NCBIfam" id="TIGR01730">
    <property type="entry name" value="RND_mfp"/>
    <property type="match status" value="1"/>
</dbReference>
<reference evidence="3 4" key="1">
    <citation type="submission" date="2018-11" db="EMBL/GenBank/DDBJ databases">
        <title>Novel bacteria species description.</title>
        <authorList>
            <person name="Han J.-H."/>
        </authorList>
    </citation>
    <scope>NUCLEOTIDE SEQUENCE [LARGE SCALE GENOMIC DNA]</scope>
    <source>
        <strain evidence="3 4">KCTC23259</strain>
    </source>
</reference>
<accession>A0AAE3GZZ3</accession>
<evidence type="ECO:0000256" key="1">
    <source>
        <dbReference type="ARBA" id="ARBA00009477"/>
    </source>
</evidence>
<dbReference type="InterPro" id="IPR051909">
    <property type="entry name" value="MFP_Cation_Efflux"/>
</dbReference>
<dbReference type="RefSeq" id="WP_255035257.1">
    <property type="nucleotide sequence ID" value="NZ_RJUF01000001.1"/>
</dbReference>
<dbReference type="GO" id="GO:0060003">
    <property type="term" value="P:copper ion export"/>
    <property type="evidence" value="ECO:0007669"/>
    <property type="project" value="TreeGrafter"/>
</dbReference>
<dbReference type="GO" id="GO:0022857">
    <property type="term" value="F:transmembrane transporter activity"/>
    <property type="evidence" value="ECO:0007669"/>
    <property type="project" value="InterPro"/>
</dbReference>
<proteinExistence type="inferred from homology"/>
<protein>
    <submittedName>
        <fullName evidence="3">Efflux RND transporter periplasmic adaptor subunit</fullName>
    </submittedName>
</protein>
<dbReference type="GO" id="GO:0030313">
    <property type="term" value="C:cell envelope"/>
    <property type="evidence" value="ECO:0007669"/>
    <property type="project" value="TreeGrafter"/>
</dbReference>
<dbReference type="EMBL" id="RJUF01000001">
    <property type="protein sequence ID" value="MCP9761521.1"/>
    <property type="molecule type" value="Genomic_DNA"/>
</dbReference>
<dbReference type="PROSITE" id="PS51257">
    <property type="entry name" value="PROKAR_LIPOPROTEIN"/>
    <property type="match status" value="1"/>
</dbReference>
<dbReference type="GO" id="GO:0015679">
    <property type="term" value="P:plasma membrane copper ion transport"/>
    <property type="evidence" value="ECO:0007669"/>
    <property type="project" value="TreeGrafter"/>
</dbReference>